<comment type="caution">
    <text evidence="7">The sequence shown here is derived from an EMBL/GenBank/DDBJ whole genome shotgun (WGS) entry which is preliminary data.</text>
</comment>
<evidence type="ECO:0000259" key="5">
    <source>
        <dbReference type="PROSITE" id="PS50006"/>
    </source>
</evidence>
<evidence type="ECO:0000256" key="2">
    <source>
        <dbReference type="ARBA" id="ARBA00023125"/>
    </source>
</evidence>
<evidence type="ECO:0000313" key="7">
    <source>
        <dbReference type="EMBL" id="EDM77710.1"/>
    </source>
</evidence>
<dbReference type="SMART" id="SM00421">
    <property type="entry name" value="HTH_LUXR"/>
    <property type="match status" value="1"/>
</dbReference>
<proteinExistence type="predicted"/>
<evidence type="ECO:0000256" key="4">
    <source>
        <dbReference type="SAM" id="MobiDB-lite"/>
    </source>
</evidence>
<accession>A6G8Q0</accession>
<dbReference type="RefSeq" id="WP_006973095.1">
    <property type="nucleotide sequence ID" value="NZ_ABCS01000041.1"/>
</dbReference>
<dbReference type="eggNOG" id="COG1716">
    <property type="taxonomic scope" value="Bacteria"/>
</dbReference>
<evidence type="ECO:0000259" key="6">
    <source>
        <dbReference type="PROSITE" id="PS50043"/>
    </source>
</evidence>
<dbReference type="Pfam" id="PF00498">
    <property type="entry name" value="FHA"/>
    <property type="match status" value="1"/>
</dbReference>
<feature type="compositionally biased region" description="Low complexity" evidence="4">
    <location>
        <begin position="137"/>
        <end position="167"/>
    </location>
</feature>
<reference evidence="7 8" key="1">
    <citation type="submission" date="2007-06" db="EMBL/GenBank/DDBJ databases">
        <authorList>
            <person name="Shimkets L."/>
            <person name="Ferriera S."/>
            <person name="Johnson J."/>
            <person name="Kravitz S."/>
            <person name="Beeson K."/>
            <person name="Sutton G."/>
            <person name="Rogers Y.-H."/>
            <person name="Friedman R."/>
            <person name="Frazier M."/>
            <person name="Venter J.C."/>
        </authorList>
    </citation>
    <scope>NUCLEOTIDE SEQUENCE [LARGE SCALE GENOMIC DNA]</scope>
    <source>
        <strain evidence="7 8">SIR-1</strain>
    </source>
</reference>
<evidence type="ECO:0000256" key="1">
    <source>
        <dbReference type="ARBA" id="ARBA00023015"/>
    </source>
</evidence>
<feature type="domain" description="FHA" evidence="5">
    <location>
        <begin position="31"/>
        <end position="81"/>
    </location>
</feature>
<dbReference type="Proteomes" id="UP000005801">
    <property type="component" value="Unassembled WGS sequence"/>
</dbReference>
<dbReference type="PANTHER" id="PTHR44688">
    <property type="entry name" value="DNA-BINDING TRANSCRIPTIONAL ACTIVATOR DEVR_DOSR"/>
    <property type="match status" value="1"/>
</dbReference>
<keyword evidence="8" id="KW-1185">Reference proteome</keyword>
<dbReference type="PROSITE" id="PS50043">
    <property type="entry name" value="HTH_LUXR_2"/>
    <property type="match status" value="1"/>
</dbReference>
<sequence>MSETESERVPCIEVTQGRSEGQVYVLVSRSTVVGRMPGAPIHIDDPGVSRRHVKLNLREDGSVEAQDMRSTNGLIVNGARVERIVLDEGDEISLGPDACLRLSFRDPTELGDASPARSGLYPVPSQDSVASVAGRRAAQSGPMPAASSPAPASSSASEPKTPAPEASLSNPKHGKRDENTGAIPRAELLARARAKAAHKDAQPLSPRQLEVSQLVANGMTNAAIAEALGISPRTVTSHLDHIYGRLGIGSRAALTRWIVERGLTRPED</sequence>
<keyword evidence="1" id="KW-0805">Transcription regulation</keyword>
<dbReference type="SMART" id="SM00240">
    <property type="entry name" value="FHA"/>
    <property type="match status" value="1"/>
</dbReference>
<dbReference type="InterPro" id="IPR000792">
    <property type="entry name" value="Tscrpt_reg_LuxR_C"/>
</dbReference>
<dbReference type="Pfam" id="PF00196">
    <property type="entry name" value="GerE"/>
    <property type="match status" value="1"/>
</dbReference>
<dbReference type="InterPro" id="IPR036388">
    <property type="entry name" value="WH-like_DNA-bd_sf"/>
</dbReference>
<dbReference type="CDD" id="cd06170">
    <property type="entry name" value="LuxR_C_like"/>
    <property type="match status" value="1"/>
</dbReference>
<dbReference type="eggNOG" id="COG2197">
    <property type="taxonomic scope" value="Bacteria"/>
</dbReference>
<dbReference type="GO" id="GO:0006355">
    <property type="term" value="P:regulation of DNA-templated transcription"/>
    <property type="evidence" value="ECO:0007669"/>
    <property type="project" value="InterPro"/>
</dbReference>
<gene>
    <name evidence="7" type="ORF">PPSIR1_38636</name>
</gene>
<dbReference type="EMBL" id="ABCS01000041">
    <property type="protein sequence ID" value="EDM77710.1"/>
    <property type="molecule type" value="Genomic_DNA"/>
</dbReference>
<organism evidence="7 8">
    <name type="scientific">Plesiocystis pacifica SIR-1</name>
    <dbReference type="NCBI Taxonomy" id="391625"/>
    <lineage>
        <taxon>Bacteria</taxon>
        <taxon>Pseudomonadati</taxon>
        <taxon>Myxococcota</taxon>
        <taxon>Polyangia</taxon>
        <taxon>Nannocystales</taxon>
        <taxon>Nannocystaceae</taxon>
        <taxon>Plesiocystis</taxon>
    </lineage>
</organism>
<keyword evidence="2" id="KW-0238">DNA-binding</keyword>
<dbReference type="InterPro" id="IPR000253">
    <property type="entry name" value="FHA_dom"/>
</dbReference>
<dbReference type="OrthoDB" id="5507243at2"/>
<dbReference type="PRINTS" id="PR00038">
    <property type="entry name" value="HTHLUXR"/>
</dbReference>
<evidence type="ECO:0008006" key="9">
    <source>
        <dbReference type="Google" id="ProtNLM"/>
    </source>
</evidence>
<dbReference type="STRING" id="391625.PPSIR1_38636"/>
<dbReference type="Gene3D" id="1.10.10.10">
    <property type="entry name" value="Winged helix-like DNA-binding domain superfamily/Winged helix DNA-binding domain"/>
    <property type="match status" value="1"/>
</dbReference>
<dbReference type="InterPro" id="IPR008984">
    <property type="entry name" value="SMAD_FHA_dom_sf"/>
</dbReference>
<dbReference type="SUPFAM" id="SSF49879">
    <property type="entry name" value="SMAD/FHA domain"/>
    <property type="match status" value="1"/>
</dbReference>
<dbReference type="InterPro" id="IPR016032">
    <property type="entry name" value="Sig_transdc_resp-reg_C-effctor"/>
</dbReference>
<dbReference type="CDD" id="cd00060">
    <property type="entry name" value="FHA"/>
    <property type="match status" value="1"/>
</dbReference>
<evidence type="ECO:0000256" key="3">
    <source>
        <dbReference type="ARBA" id="ARBA00023163"/>
    </source>
</evidence>
<dbReference type="PANTHER" id="PTHR44688:SF16">
    <property type="entry name" value="DNA-BINDING TRANSCRIPTIONAL ACTIVATOR DEVR_DOSR"/>
    <property type="match status" value="1"/>
</dbReference>
<dbReference type="SUPFAM" id="SSF46894">
    <property type="entry name" value="C-terminal effector domain of the bipartite response regulators"/>
    <property type="match status" value="1"/>
</dbReference>
<dbReference type="Gene3D" id="2.60.200.20">
    <property type="match status" value="1"/>
</dbReference>
<feature type="domain" description="HTH luxR-type" evidence="6">
    <location>
        <begin position="197"/>
        <end position="262"/>
    </location>
</feature>
<evidence type="ECO:0000313" key="8">
    <source>
        <dbReference type="Proteomes" id="UP000005801"/>
    </source>
</evidence>
<protein>
    <recommendedName>
        <fullName evidence="9">FHA domain-containing protein</fullName>
    </recommendedName>
</protein>
<name>A6G8Q0_9BACT</name>
<keyword evidence="3" id="KW-0804">Transcription</keyword>
<dbReference type="AlphaFoldDB" id="A6G8Q0"/>
<feature type="region of interest" description="Disordered" evidence="4">
    <location>
        <begin position="111"/>
        <end position="180"/>
    </location>
</feature>
<dbReference type="PROSITE" id="PS00622">
    <property type="entry name" value="HTH_LUXR_1"/>
    <property type="match status" value="1"/>
</dbReference>
<dbReference type="PROSITE" id="PS50006">
    <property type="entry name" value="FHA_DOMAIN"/>
    <property type="match status" value="1"/>
</dbReference>
<dbReference type="GO" id="GO:0003677">
    <property type="term" value="F:DNA binding"/>
    <property type="evidence" value="ECO:0007669"/>
    <property type="project" value="UniProtKB-KW"/>
</dbReference>